<dbReference type="Pfam" id="PF24124">
    <property type="entry name" value="YphA"/>
    <property type="match status" value="1"/>
</dbReference>
<dbReference type="OrthoDB" id="2965169at2"/>
<reference evidence="2 3" key="1">
    <citation type="submission" date="2019-03" db="EMBL/GenBank/DDBJ databases">
        <title>Genome sequence of Lentibacillus salicampi ATCC BAA-719.</title>
        <authorList>
            <person name="Maclea K.S."/>
            <person name="Simoes Junior M."/>
        </authorList>
    </citation>
    <scope>NUCLEOTIDE SEQUENCE [LARGE SCALE GENOMIC DNA]</scope>
    <source>
        <strain evidence="2 3">ATCC BAA-719</strain>
    </source>
</reference>
<proteinExistence type="predicted"/>
<evidence type="ECO:0000256" key="1">
    <source>
        <dbReference type="SAM" id="Phobius"/>
    </source>
</evidence>
<gene>
    <name evidence="2" type="ORF">E4U82_05425</name>
</gene>
<dbReference type="AlphaFoldDB" id="A0A4Y9AEN2"/>
<dbReference type="InterPro" id="IPR014617">
    <property type="entry name" value="YphA_Bacsu"/>
</dbReference>
<organism evidence="2 3">
    <name type="scientific">Lentibacillus salicampi</name>
    <dbReference type="NCBI Taxonomy" id="175306"/>
    <lineage>
        <taxon>Bacteria</taxon>
        <taxon>Bacillati</taxon>
        <taxon>Bacillota</taxon>
        <taxon>Bacilli</taxon>
        <taxon>Bacillales</taxon>
        <taxon>Bacillaceae</taxon>
        <taxon>Lentibacillus</taxon>
    </lineage>
</organism>
<keyword evidence="3" id="KW-1185">Reference proteome</keyword>
<sequence>MYSGLLFYWFSWILWVIVTFFMKKSRYRAILACWLLLLVLCSEFHISFEPYEMTLSYLVILSGALMLHARIPGIFFHLFVSFTIMIGYTAALIWESHVPLKHFFSPTLAISCFLFVLIVLMTSGLWHRLACGLLGMAGGEMLYSLIIANYSILDVTGDKRFLDLVSVIILSLVCHDSVLRLTQTIVKRFRKSIAKSKPLFRKQAQ</sequence>
<feature type="transmembrane region" description="Helical" evidence="1">
    <location>
        <begin position="29"/>
        <end position="48"/>
    </location>
</feature>
<dbReference type="EMBL" id="SRHY01000004">
    <property type="protein sequence ID" value="TFJ93802.1"/>
    <property type="molecule type" value="Genomic_DNA"/>
</dbReference>
<keyword evidence="1" id="KW-0812">Transmembrane</keyword>
<feature type="transmembrane region" description="Helical" evidence="1">
    <location>
        <begin position="129"/>
        <end position="152"/>
    </location>
</feature>
<feature type="transmembrane region" description="Helical" evidence="1">
    <location>
        <begin position="78"/>
        <end position="97"/>
    </location>
</feature>
<feature type="transmembrane region" description="Helical" evidence="1">
    <location>
        <begin position="103"/>
        <end position="122"/>
    </location>
</feature>
<feature type="transmembrane region" description="Helical" evidence="1">
    <location>
        <begin position="54"/>
        <end position="71"/>
    </location>
</feature>
<protein>
    <submittedName>
        <fullName evidence="2">Uncharacterized protein</fullName>
    </submittedName>
</protein>
<keyword evidence="1" id="KW-0472">Membrane</keyword>
<comment type="caution">
    <text evidence="2">The sequence shown here is derived from an EMBL/GenBank/DDBJ whole genome shotgun (WGS) entry which is preliminary data.</text>
</comment>
<feature type="transmembrane region" description="Helical" evidence="1">
    <location>
        <begin position="164"/>
        <end position="182"/>
    </location>
</feature>
<feature type="transmembrane region" description="Helical" evidence="1">
    <location>
        <begin position="6"/>
        <end position="22"/>
    </location>
</feature>
<name>A0A4Y9AEN2_9BACI</name>
<dbReference type="RefSeq" id="WP_135109057.1">
    <property type="nucleotide sequence ID" value="NZ_SRHY01000004.1"/>
</dbReference>
<keyword evidence="1" id="KW-1133">Transmembrane helix</keyword>
<evidence type="ECO:0000313" key="3">
    <source>
        <dbReference type="Proteomes" id="UP000298484"/>
    </source>
</evidence>
<evidence type="ECO:0000313" key="2">
    <source>
        <dbReference type="EMBL" id="TFJ93802.1"/>
    </source>
</evidence>
<accession>A0A4Y9AEN2</accession>
<dbReference type="Proteomes" id="UP000298484">
    <property type="component" value="Unassembled WGS sequence"/>
</dbReference>